<gene>
    <name evidence="8" type="ORF">MUN89_11280</name>
</gene>
<sequence>MEGLPEYLARKKNYINDHLIQYIYEYTDEGRLREAMLYSVQAGGKRLRPILLLATAEAYGENEIKAMAAACALEMIHTYSLIHDDLPAMDDDDVRRGQMTSHRKFDEATAILAGDALLTLSFQVIAEEENLTSEERIFLVKELSSASGGRGMVAGQMLDMQSEDKQVSLHALETIHKNKTGRLLNFAVSAGAYIGNASQEERKELVNMGEALGLIFQIQDDILDVTGDAEVMGKPVGSDEGNFKSTYPKLLGLDGAMEQKNNYVQQAQQSLIAAGAEGTMLSKLIDYLSKRDH</sequence>
<proteinExistence type="inferred from homology"/>
<dbReference type="SUPFAM" id="SSF48576">
    <property type="entry name" value="Terpenoid synthases"/>
    <property type="match status" value="1"/>
</dbReference>
<evidence type="ECO:0000256" key="5">
    <source>
        <dbReference type="ARBA" id="ARBA00022842"/>
    </source>
</evidence>
<accession>A0ABY4EDP5</accession>
<keyword evidence="3 7" id="KW-0808">Transferase</keyword>
<comment type="cofactor">
    <cofactor evidence="1">
        <name>Mg(2+)</name>
        <dbReference type="ChEBI" id="CHEBI:18420"/>
    </cofactor>
</comment>
<evidence type="ECO:0000313" key="9">
    <source>
        <dbReference type="Proteomes" id="UP000831787"/>
    </source>
</evidence>
<dbReference type="InterPro" id="IPR033749">
    <property type="entry name" value="Polyprenyl_synt_CS"/>
</dbReference>
<dbReference type="InterPro" id="IPR053378">
    <property type="entry name" value="Prenyl_diphosphate_synthase"/>
</dbReference>
<keyword evidence="9" id="KW-1185">Reference proteome</keyword>
<dbReference type="PROSITE" id="PS00723">
    <property type="entry name" value="POLYPRENYL_SYNTHASE_1"/>
    <property type="match status" value="1"/>
</dbReference>
<evidence type="ECO:0000256" key="7">
    <source>
        <dbReference type="RuleBase" id="RU004466"/>
    </source>
</evidence>
<dbReference type="Pfam" id="PF00348">
    <property type="entry name" value="polyprenyl_synt"/>
    <property type="match status" value="1"/>
</dbReference>
<dbReference type="EMBL" id="CP095073">
    <property type="protein sequence ID" value="UOQ42565.1"/>
    <property type="molecule type" value="Genomic_DNA"/>
</dbReference>
<evidence type="ECO:0000256" key="3">
    <source>
        <dbReference type="ARBA" id="ARBA00022679"/>
    </source>
</evidence>
<dbReference type="PANTHER" id="PTHR43281">
    <property type="entry name" value="FARNESYL DIPHOSPHATE SYNTHASE"/>
    <property type="match status" value="1"/>
</dbReference>
<evidence type="ECO:0000256" key="6">
    <source>
        <dbReference type="ARBA" id="ARBA00023229"/>
    </source>
</evidence>
<dbReference type="PROSITE" id="PS00444">
    <property type="entry name" value="POLYPRENYL_SYNTHASE_2"/>
    <property type="match status" value="1"/>
</dbReference>
<dbReference type="RefSeq" id="WP_244707778.1">
    <property type="nucleotide sequence ID" value="NZ_CP095073.1"/>
</dbReference>
<dbReference type="CDD" id="cd00685">
    <property type="entry name" value="Trans_IPPS_HT"/>
    <property type="match status" value="1"/>
</dbReference>
<evidence type="ECO:0000256" key="2">
    <source>
        <dbReference type="ARBA" id="ARBA00006706"/>
    </source>
</evidence>
<dbReference type="PANTHER" id="PTHR43281:SF1">
    <property type="entry name" value="FARNESYL DIPHOSPHATE SYNTHASE"/>
    <property type="match status" value="1"/>
</dbReference>
<dbReference type="Gene3D" id="1.10.600.10">
    <property type="entry name" value="Farnesyl Diphosphate Synthase"/>
    <property type="match status" value="1"/>
</dbReference>
<dbReference type="Proteomes" id="UP000831787">
    <property type="component" value="Chromosome"/>
</dbReference>
<keyword evidence="5" id="KW-0460">Magnesium</keyword>
<keyword evidence="4" id="KW-0479">Metal-binding</keyword>
<dbReference type="InterPro" id="IPR000092">
    <property type="entry name" value="Polyprenyl_synt"/>
</dbReference>
<organism evidence="8 9">
    <name type="scientific">Halobacillus salinarum</name>
    <dbReference type="NCBI Taxonomy" id="2932257"/>
    <lineage>
        <taxon>Bacteria</taxon>
        <taxon>Bacillati</taxon>
        <taxon>Bacillota</taxon>
        <taxon>Bacilli</taxon>
        <taxon>Bacillales</taxon>
        <taxon>Bacillaceae</taxon>
        <taxon>Halobacillus</taxon>
    </lineage>
</organism>
<name>A0ABY4EDP5_9BACI</name>
<keyword evidence="6" id="KW-0414">Isoprene biosynthesis</keyword>
<evidence type="ECO:0000256" key="4">
    <source>
        <dbReference type="ARBA" id="ARBA00022723"/>
    </source>
</evidence>
<reference evidence="8 9" key="1">
    <citation type="submission" date="2022-04" db="EMBL/GenBank/DDBJ databases">
        <title>Halobacillus sp. isolated from saltern.</title>
        <authorList>
            <person name="Won M."/>
            <person name="Lee C.-M."/>
            <person name="Woen H.-Y."/>
            <person name="Kwon S.-W."/>
        </authorList>
    </citation>
    <scope>NUCLEOTIDE SEQUENCE [LARGE SCALE GENOMIC DNA]</scope>
    <source>
        <strain evidence="8 9">SSBR10-3</strain>
    </source>
</reference>
<evidence type="ECO:0000256" key="1">
    <source>
        <dbReference type="ARBA" id="ARBA00001946"/>
    </source>
</evidence>
<dbReference type="InterPro" id="IPR008949">
    <property type="entry name" value="Isoprenoid_synthase_dom_sf"/>
</dbReference>
<protein>
    <submittedName>
        <fullName evidence="8">Polyprenyl synthetase family protein</fullName>
    </submittedName>
</protein>
<dbReference type="SFLD" id="SFLDS00005">
    <property type="entry name" value="Isoprenoid_Synthase_Type_I"/>
    <property type="match status" value="1"/>
</dbReference>
<evidence type="ECO:0000313" key="8">
    <source>
        <dbReference type="EMBL" id="UOQ42565.1"/>
    </source>
</evidence>
<dbReference type="NCBIfam" id="NF045485">
    <property type="entry name" value="FPPsyn"/>
    <property type="match status" value="1"/>
</dbReference>
<comment type="similarity">
    <text evidence="2 7">Belongs to the FPP/GGPP synthase family.</text>
</comment>
<dbReference type="SFLD" id="SFLDG01017">
    <property type="entry name" value="Polyprenyl_Transferase_Like"/>
    <property type="match status" value="1"/>
</dbReference>